<dbReference type="PANTHER" id="PTHR22808">
    <property type="entry name" value="NCL1 YEAST -RELATED NOL1/NOP2/FMU SUN DOMAIN-CONTAINING"/>
    <property type="match status" value="1"/>
</dbReference>
<dbReference type="InterPro" id="IPR018314">
    <property type="entry name" value="RsmB/NOL1/NOP2-like_CS"/>
</dbReference>
<comment type="similarity">
    <text evidence="2 10">Belongs to the class I-like SAM-binding methyltransferase superfamily. RsmB/NOP family.</text>
</comment>
<dbReference type="InterPro" id="IPR029063">
    <property type="entry name" value="SAM-dependent_MTases_sf"/>
</dbReference>
<feature type="active site" description="Nucleophile" evidence="10">
    <location>
        <position position="331"/>
    </location>
</feature>
<feature type="binding site" evidence="10">
    <location>
        <position position="228"/>
    </location>
    <ligand>
        <name>S-adenosyl-L-methionine</name>
        <dbReference type="ChEBI" id="CHEBI:59789"/>
    </ligand>
</feature>
<evidence type="ECO:0000256" key="10">
    <source>
        <dbReference type="PROSITE-ProRule" id="PRU01023"/>
    </source>
</evidence>
<dbReference type="InterPro" id="IPR057286">
    <property type="entry name" value="PUA_NSUN2"/>
</dbReference>
<dbReference type="STRING" id="70448.A0A096P7F5"/>
<evidence type="ECO:0000256" key="7">
    <source>
        <dbReference type="ARBA" id="ARBA00022694"/>
    </source>
</evidence>
<accession>A0A096P7F5</accession>
<evidence type="ECO:0000313" key="14">
    <source>
        <dbReference type="Proteomes" id="UP000009170"/>
    </source>
</evidence>
<keyword evidence="9" id="KW-0539">Nucleus</keyword>
<keyword evidence="4 10" id="KW-0489">Methyltransferase</keyword>
<sequence length="734" mass="82395">MGRGRFNKRRGGRGGGGGRDGGGAFARDFKRQKRGDDRNASDHGGHADIVRENAQFEAYYKAQKIVPEQEWEEFLTSLRTPLPMTFRINGSGKFATDLRDNLEGTLFAELLETKLVDEENHEIPPPKPLAWYPERLAWQCSYTRTQLRSKPILQGIFDFIKTANEIGSISRQEAVSMIPPFFLDVQPHHRVLDMCASPGSKTFQILERMHGDFEGNAKLPTGFVVANDVDLKRCNLLTHQTKRANSPTLLVTNHEAQNYPVIKGPKGEVFDFDAILCDVPCTGDATMRKSPDIWTRWTPGNGNGLHSLQLKIAMRGAQLVKVGGRLVYSTCSLNPIENEAVVAALLKECKGALELLDVSKELPDLKRSPGIHDWQVWDKFGYHPSFDGGEEMYKLSRTMFSDEETKKLPLERCLRLLPHHQDTGGFFVAVFQKVEAMEVPADAYTKKQAMKERIRLTLSVNAQDEIKMSHEVYQLVSKGASDVVPPIEGENGEYLLPHRGAKGPNGGSRWLGIDPVLPVNDPKVINSIYDVYGIRSEDIALHKNCVTRTLDTSRPKRVYTMTDSLREYLACDVGESLRVTCCGLKAFERQEIKEDDEDDVCDYRLTQDGLPMMFPFVTKRIIRPTFTDYKMLLERRTLAFEYSADAPQRAVVSDPETKKALLDLTLGCCVLVPKDEDLAAHNFTMQDLAIACWRGRTSTNLLVSKAETIHFIDKVRAVPVLATESKGEAPMETA</sequence>
<organism evidence="13 14">
    <name type="scientific">Ostreococcus tauri</name>
    <name type="common">Marine green alga</name>
    <dbReference type="NCBI Taxonomy" id="70448"/>
    <lineage>
        <taxon>Eukaryota</taxon>
        <taxon>Viridiplantae</taxon>
        <taxon>Chlorophyta</taxon>
        <taxon>Mamiellophyceae</taxon>
        <taxon>Mamiellales</taxon>
        <taxon>Bathycoccaceae</taxon>
        <taxon>Ostreococcus</taxon>
    </lineage>
</organism>
<dbReference type="PROSITE" id="PS01153">
    <property type="entry name" value="NOL1_NOP2_SUN"/>
    <property type="match status" value="1"/>
</dbReference>
<evidence type="ECO:0000256" key="6">
    <source>
        <dbReference type="ARBA" id="ARBA00022691"/>
    </source>
</evidence>
<dbReference type="InterPro" id="IPR057285">
    <property type="entry name" value="Pre-PUA_NSUN2"/>
</dbReference>
<evidence type="ECO:0000256" key="2">
    <source>
        <dbReference type="ARBA" id="ARBA00007494"/>
    </source>
</evidence>
<dbReference type="InterPro" id="IPR023267">
    <property type="entry name" value="RCMT"/>
</dbReference>
<comment type="caution">
    <text evidence="13">The sequence shown here is derived from an EMBL/GenBank/DDBJ whole genome shotgun (WGS) entry which is preliminary data.</text>
</comment>
<feature type="binding site" evidence="10">
    <location>
        <position position="278"/>
    </location>
    <ligand>
        <name>S-adenosyl-L-methionine</name>
        <dbReference type="ChEBI" id="CHEBI:59789"/>
    </ligand>
</feature>
<dbReference type="PANTHER" id="PTHR22808:SF1">
    <property type="entry name" value="RNA CYTOSINE-C(5)-METHYLTRANSFERASE NSUN2-RELATED"/>
    <property type="match status" value="1"/>
</dbReference>
<dbReference type="Pfam" id="PF01189">
    <property type="entry name" value="Methyltr_RsmB-F"/>
    <property type="match status" value="1"/>
</dbReference>
<dbReference type="InterPro" id="IPR049560">
    <property type="entry name" value="MeTrfase_RsmB-F_NOP2_cat"/>
</dbReference>
<dbReference type="AlphaFoldDB" id="A0A096P7F5"/>
<dbReference type="Pfam" id="PF25378">
    <property type="entry name" value="PUA_NSUN2"/>
    <property type="match status" value="1"/>
</dbReference>
<dbReference type="Proteomes" id="UP000009170">
    <property type="component" value="Unassembled WGS sequence"/>
</dbReference>
<reference evidence="14" key="1">
    <citation type="journal article" date="2006" name="Proc. Natl. Acad. Sci. U.S.A.">
        <title>Genome analysis of the smallest free-living eukaryote Ostreococcus tauri unveils many unique features.</title>
        <authorList>
            <person name="Derelle E."/>
            <person name="Ferraz C."/>
            <person name="Rombauts S."/>
            <person name="Rouze P."/>
            <person name="Worden A.Z."/>
            <person name="Robbens S."/>
            <person name="Partensky F."/>
            <person name="Degroeve S."/>
            <person name="Echeynie S."/>
            <person name="Cooke R."/>
            <person name="Saeys Y."/>
            <person name="Wuyts J."/>
            <person name="Jabbari K."/>
            <person name="Bowler C."/>
            <person name="Panaud O."/>
            <person name="Piegu B."/>
            <person name="Ball S.G."/>
            <person name="Ral J.-P."/>
            <person name="Bouget F.-Y."/>
            <person name="Piganeau G."/>
            <person name="De Baets B."/>
            <person name="Picard A."/>
            <person name="Delseny M."/>
            <person name="Demaille J."/>
            <person name="Van de Peer Y."/>
            <person name="Moreau H."/>
        </authorList>
    </citation>
    <scope>NUCLEOTIDE SEQUENCE [LARGE SCALE GENOMIC DNA]</scope>
    <source>
        <strain evidence="14">OTTH 0595 / CCAP 157/2 / RCC745</strain>
    </source>
</reference>
<dbReference type="EMBL" id="CAID01000013">
    <property type="protein sequence ID" value="CEG00136.1"/>
    <property type="molecule type" value="Genomic_DNA"/>
</dbReference>
<dbReference type="FunFam" id="3.40.50.150:FF:000271">
    <property type="entry name" value="NOL1/NOP2/Sun family protein"/>
    <property type="match status" value="1"/>
</dbReference>
<keyword evidence="3" id="KW-0820">tRNA-binding</keyword>
<dbReference type="GeneID" id="9835746"/>
<evidence type="ECO:0000313" key="13">
    <source>
        <dbReference type="EMBL" id="CEG00136.1"/>
    </source>
</evidence>
<feature type="region of interest" description="Disordered" evidence="11">
    <location>
        <begin position="1"/>
        <end position="48"/>
    </location>
</feature>
<name>A0A096P7F5_OSTTA</name>
<dbReference type="GO" id="GO:0016428">
    <property type="term" value="F:tRNA (cytidine-5-)-methyltransferase activity"/>
    <property type="evidence" value="ECO:0007669"/>
    <property type="project" value="InterPro"/>
</dbReference>
<evidence type="ECO:0000259" key="12">
    <source>
        <dbReference type="PROSITE" id="PS51686"/>
    </source>
</evidence>
<feature type="compositionally biased region" description="Gly residues" evidence="11">
    <location>
        <begin position="13"/>
        <end position="24"/>
    </location>
</feature>
<dbReference type="PROSITE" id="PS51686">
    <property type="entry name" value="SAM_MT_RSMB_NOP"/>
    <property type="match status" value="1"/>
</dbReference>
<dbReference type="GO" id="GO:0000049">
    <property type="term" value="F:tRNA binding"/>
    <property type="evidence" value="ECO:0007669"/>
    <property type="project" value="UniProtKB-KW"/>
</dbReference>
<protein>
    <submittedName>
        <fullName evidence="13">RNA (C5-cytosine) methyltransferase</fullName>
    </submittedName>
</protein>
<dbReference type="InterPro" id="IPR001678">
    <property type="entry name" value="MeTrfase_RsmB-F_NOP2_dom"/>
</dbReference>
<keyword evidence="8 10" id="KW-0694">RNA-binding</keyword>
<dbReference type="Pfam" id="PF25376">
    <property type="entry name" value="Pre-PUA_NSUN2"/>
    <property type="match status" value="1"/>
</dbReference>
<evidence type="ECO:0000256" key="8">
    <source>
        <dbReference type="ARBA" id="ARBA00022884"/>
    </source>
</evidence>
<dbReference type="PRINTS" id="PR02011">
    <property type="entry name" value="RCMTNCL1"/>
</dbReference>
<dbReference type="GO" id="GO:0005634">
    <property type="term" value="C:nucleus"/>
    <property type="evidence" value="ECO:0007669"/>
    <property type="project" value="UniProtKB-SubCell"/>
</dbReference>
<keyword evidence="6 10" id="KW-0949">S-adenosyl-L-methionine</keyword>
<dbReference type="Gene3D" id="3.40.50.150">
    <property type="entry name" value="Vaccinia Virus protein VP39"/>
    <property type="match status" value="1"/>
</dbReference>
<gene>
    <name evidence="13" type="ORF">OT_ostta13g01810</name>
</gene>
<keyword evidence="14" id="KW-1185">Reference proteome</keyword>
<reference evidence="13 14" key="2">
    <citation type="journal article" date="2014" name="BMC Genomics">
        <title>An improved genome of the model marine alga Ostreococcus tauri unfolds by assessing Illumina de novo assemblies.</title>
        <authorList>
            <person name="Blanc-Mathieu R."/>
            <person name="Verhelst B."/>
            <person name="Derelle E."/>
            <person name="Rombauts S."/>
            <person name="Bouget F.Y."/>
            <person name="Carre I."/>
            <person name="Chateau A."/>
            <person name="Eyre-Walker A."/>
            <person name="Grimsley N."/>
            <person name="Moreau H."/>
            <person name="Piegu B."/>
            <person name="Rivals E."/>
            <person name="Schackwitz W."/>
            <person name="Van de Peer Y."/>
            <person name="Piganeau G."/>
        </authorList>
    </citation>
    <scope>NUCLEOTIDE SEQUENCE [LARGE SCALE GENOMIC DNA]</scope>
    <source>
        <strain evidence="14">OTTH 0595 / CCAP 157/2 / RCC745</strain>
    </source>
</reference>
<dbReference type="PRINTS" id="PR02008">
    <property type="entry name" value="RCMTFAMILY"/>
</dbReference>
<evidence type="ECO:0000256" key="4">
    <source>
        <dbReference type="ARBA" id="ARBA00022603"/>
    </source>
</evidence>
<evidence type="ECO:0000256" key="11">
    <source>
        <dbReference type="SAM" id="MobiDB-lite"/>
    </source>
</evidence>
<comment type="caution">
    <text evidence="10">Lacks conserved residue(s) required for the propagation of feature annotation.</text>
</comment>
<dbReference type="SUPFAM" id="SSF53335">
    <property type="entry name" value="S-adenosyl-L-methionine-dependent methyltransferases"/>
    <property type="match status" value="1"/>
</dbReference>
<feature type="domain" description="SAM-dependent MTase RsmB/NOP-type" evidence="12">
    <location>
        <begin position="74"/>
        <end position="434"/>
    </location>
</feature>
<dbReference type="RefSeq" id="XP_022840219.1">
    <property type="nucleotide sequence ID" value="XM_022982724.1"/>
</dbReference>
<dbReference type="OrthoDB" id="6093671at2759"/>
<dbReference type="KEGG" id="ota:OT_ostta13g01810"/>
<dbReference type="FunCoup" id="A0A096P7F5">
    <property type="interactions" value="2014"/>
</dbReference>
<keyword evidence="7" id="KW-0819">tRNA processing</keyword>
<evidence type="ECO:0000256" key="3">
    <source>
        <dbReference type="ARBA" id="ARBA00022555"/>
    </source>
</evidence>
<dbReference type="InParanoid" id="A0A096P7F5"/>
<evidence type="ECO:0000256" key="5">
    <source>
        <dbReference type="ARBA" id="ARBA00022679"/>
    </source>
</evidence>
<proteinExistence type="inferred from homology"/>
<comment type="subcellular location">
    <subcellularLocation>
        <location evidence="1">Nucleus</location>
    </subcellularLocation>
</comment>
<evidence type="ECO:0000256" key="1">
    <source>
        <dbReference type="ARBA" id="ARBA00004123"/>
    </source>
</evidence>
<keyword evidence="5 10" id="KW-0808">Transferase</keyword>
<evidence type="ECO:0000256" key="9">
    <source>
        <dbReference type="ARBA" id="ARBA00023242"/>
    </source>
</evidence>
<feature type="compositionally biased region" description="Basic and acidic residues" evidence="11">
    <location>
        <begin position="34"/>
        <end position="48"/>
    </location>
</feature>
<dbReference type="GO" id="GO:0030488">
    <property type="term" value="P:tRNA methylation"/>
    <property type="evidence" value="ECO:0007669"/>
    <property type="project" value="UniProtKB-ARBA"/>
</dbReference>
<dbReference type="InterPro" id="IPR023270">
    <property type="entry name" value="RCMT_NCL1"/>
</dbReference>
<feature type="compositionally biased region" description="Basic residues" evidence="11">
    <location>
        <begin position="1"/>
        <end position="12"/>
    </location>
</feature>